<accession>A0A0G4GYM9</accession>
<dbReference type="PROSITE" id="PS00107">
    <property type="entry name" value="PROTEIN_KINASE_ATP"/>
    <property type="match status" value="1"/>
</dbReference>
<dbReference type="EMBL" id="CDMZ01001691">
    <property type="protein sequence ID" value="CEM36282.1"/>
    <property type="molecule type" value="Genomic_DNA"/>
</dbReference>
<gene>
    <name evidence="7" type="ORF">Cvel_5428</name>
</gene>
<dbReference type="Pfam" id="PF00240">
    <property type="entry name" value="ubiquitin"/>
    <property type="match status" value="2"/>
</dbReference>
<keyword evidence="1 3" id="KW-0547">Nucleotide-binding</keyword>
<feature type="compositionally biased region" description="Acidic residues" evidence="4">
    <location>
        <begin position="652"/>
        <end position="661"/>
    </location>
</feature>
<dbReference type="InterPro" id="IPR029071">
    <property type="entry name" value="Ubiquitin-like_domsf"/>
</dbReference>
<reference evidence="7" key="1">
    <citation type="submission" date="2014-11" db="EMBL/GenBank/DDBJ databases">
        <authorList>
            <person name="Otto D Thomas"/>
            <person name="Naeem Raeece"/>
        </authorList>
    </citation>
    <scope>NUCLEOTIDE SEQUENCE</scope>
</reference>
<proteinExistence type="predicted"/>
<dbReference type="InterPro" id="IPR000626">
    <property type="entry name" value="Ubiquitin-like_dom"/>
</dbReference>
<evidence type="ECO:0000256" key="4">
    <source>
        <dbReference type="SAM" id="MobiDB-lite"/>
    </source>
</evidence>
<dbReference type="PhylomeDB" id="A0A0G4GYM9"/>
<evidence type="ECO:0000259" key="6">
    <source>
        <dbReference type="PROSITE" id="PS50053"/>
    </source>
</evidence>
<dbReference type="InterPro" id="IPR011009">
    <property type="entry name" value="Kinase-like_dom_sf"/>
</dbReference>
<dbReference type="GO" id="GO:0004674">
    <property type="term" value="F:protein serine/threonine kinase activity"/>
    <property type="evidence" value="ECO:0007669"/>
    <property type="project" value="TreeGrafter"/>
</dbReference>
<feature type="binding site" evidence="3">
    <location>
        <position position="122"/>
    </location>
    <ligand>
        <name>ATP</name>
        <dbReference type="ChEBI" id="CHEBI:30616"/>
    </ligand>
</feature>
<dbReference type="PANTHER" id="PTHR44329:SF214">
    <property type="entry name" value="PROTEIN KINASE DOMAIN-CONTAINING PROTEIN"/>
    <property type="match status" value="1"/>
</dbReference>
<evidence type="ECO:0000256" key="2">
    <source>
        <dbReference type="ARBA" id="ARBA00022840"/>
    </source>
</evidence>
<protein>
    <recommendedName>
        <fullName evidence="8">Protein kinase domain-containing protein</fullName>
    </recommendedName>
</protein>
<feature type="compositionally biased region" description="Basic and acidic residues" evidence="4">
    <location>
        <begin position="615"/>
        <end position="642"/>
    </location>
</feature>
<dbReference type="SUPFAM" id="SSF56112">
    <property type="entry name" value="Protein kinase-like (PK-like)"/>
    <property type="match status" value="1"/>
</dbReference>
<dbReference type="InterPro" id="IPR051681">
    <property type="entry name" value="Ser/Thr_Kinases-Pseudokinases"/>
</dbReference>
<dbReference type="InterPro" id="IPR019956">
    <property type="entry name" value="Ubiquitin_dom"/>
</dbReference>
<dbReference type="PROSITE" id="PS50011">
    <property type="entry name" value="PROTEIN_KINASE_DOM"/>
    <property type="match status" value="1"/>
</dbReference>
<dbReference type="PROSITE" id="PS50053">
    <property type="entry name" value="UBIQUITIN_2"/>
    <property type="match status" value="2"/>
</dbReference>
<feature type="domain" description="Ubiquitin-like" evidence="6">
    <location>
        <begin position="481"/>
        <end position="556"/>
    </location>
</feature>
<dbReference type="InterPro" id="IPR000719">
    <property type="entry name" value="Prot_kinase_dom"/>
</dbReference>
<dbReference type="PANTHER" id="PTHR44329">
    <property type="entry name" value="SERINE/THREONINE-PROTEIN KINASE TNNI3K-RELATED"/>
    <property type="match status" value="1"/>
</dbReference>
<evidence type="ECO:0008006" key="8">
    <source>
        <dbReference type="Google" id="ProtNLM"/>
    </source>
</evidence>
<evidence type="ECO:0000259" key="5">
    <source>
        <dbReference type="PROSITE" id="PS50011"/>
    </source>
</evidence>
<feature type="domain" description="Protein kinase" evidence="5">
    <location>
        <begin position="95"/>
        <end position="405"/>
    </location>
</feature>
<dbReference type="SUPFAM" id="SSF54236">
    <property type="entry name" value="Ubiquitin-like"/>
    <property type="match status" value="2"/>
</dbReference>
<feature type="compositionally biased region" description="Polar residues" evidence="4">
    <location>
        <begin position="1"/>
        <end position="16"/>
    </location>
</feature>
<feature type="region of interest" description="Disordered" evidence="4">
    <location>
        <begin position="1"/>
        <end position="59"/>
    </location>
</feature>
<dbReference type="InterPro" id="IPR017441">
    <property type="entry name" value="Protein_kinase_ATP_BS"/>
</dbReference>
<sequence>MGNTKSDASQAFSTPASKMPQGGKSQAPSLSLLRGRETETARSPSAKTRTSSPDPDQPAELIRTLLVGKEGLPESGPGMKNLRSGVVPADLNFQRTLPNFLGEGSFARVYKGTLGSLPVAVKILRSTTSPSACTKEIKNLLAASPLHPNIIQTVGVFEAGKDAEAPELLVVLELCETSLSKIFQDETGKTTALHPLWALALATVVADVLVSLHKKGITHSDLKPENVLFKSTPPENMRTAPASFASAVRILRETVRVADFGSAQISASTGSQLTTAGSTGLMGTVQYQAPELMSKGSEALGPKADVFSLAIMLWELVSGIRAWKGEGLVRIVTAVASQAQRPSLAELKDLVVCSQKDSGLKGLPAGIISLLAEMWHQVPSNRPSAFECVEKICDLGMNPEGPPFSVSVSLDGGKTTQCSVKTSTTVAQLKEELSKTFDLATDLQRLCLGSTILKDDEKSMGDLGVKEKSRMELLNLSLGSMHIFAKTLTGKTVHLLVDGDTTIEQVQGKIQDKEGIPPDQQRLIFAGKQLQEGRTLSDYNIQKESTLHIVLRLRGGMYHETSGMEDEWDLPRSYRQTSRPAPRPKTSGARPTPKPKALLGPLSGGQKNDQEDALDSEREKRKEQKREERKAALEAARAKARDPFGQNQKREEDEEEEKEDA</sequence>
<dbReference type="InterPro" id="IPR008271">
    <property type="entry name" value="Ser/Thr_kinase_AS"/>
</dbReference>
<evidence type="ECO:0000256" key="1">
    <source>
        <dbReference type="ARBA" id="ARBA00022741"/>
    </source>
</evidence>
<dbReference type="Pfam" id="PF00069">
    <property type="entry name" value="Pkinase"/>
    <property type="match status" value="1"/>
</dbReference>
<dbReference type="AlphaFoldDB" id="A0A0G4GYM9"/>
<dbReference type="PRINTS" id="PR00348">
    <property type="entry name" value="UBIQUITIN"/>
</dbReference>
<dbReference type="SMART" id="SM00220">
    <property type="entry name" value="S_TKc"/>
    <property type="match status" value="1"/>
</dbReference>
<dbReference type="SMART" id="SM00213">
    <property type="entry name" value="UBQ"/>
    <property type="match status" value="2"/>
</dbReference>
<dbReference type="VEuPathDB" id="CryptoDB:Cvel_5428"/>
<dbReference type="Gene3D" id="1.10.510.10">
    <property type="entry name" value="Transferase(Phosphotransferase) domain 1"/>
    <property type="match status" value="1"/>
</dbReference>
<dbReference type="Gene3D" id="3.10.20.90">
    <property type="entry name" value="Phosphatidylinositol 3-kinase Catalytic Subunit, Chain A, domain 1"/>
    <property type="match status" value="2"/>
</dbReference>
<dbReference type="FunFam" id="3.10.20.90:FF:000160">
    <property type="entry name" value="Polyubiquitin-C"/>
    <property type="match status" value="1"/>
</dbReference>
<evidence type="ECO:0000313" key="7">
    <source>
        <dbReference type="EMBL" id="CEM36282.1"/>
    </source>
</evidence>
<feature type="region of interest" description="Disordered" evidence="4">
    <location>
        <begin position="563"/>
        <end position="661"/>
    </location>
</feature>
<feature type="domain" description="Ubiquitin-like" evidence="6">
    <location>
        <begin position="404"/>
        <end position="480"/>
    </location>
</feature>
<keyword evidence="2 3" id="KW-0067">ATP-binding</keyword>
<name>A0A0G4GYM9_9ALVE</name>
<feature type="compositionally biased region" description="Polar residues" evidence="4">
    <location>
        <begin position="41"/>
        <end position="54"/>
    </location>
</feature>
<organism evidence="7">
    <name type="scientific">Chromera velia CCMP2878</name>
    <dbReference type="NCBI Taxonomy" id="1169474"/>
    <lineage>
        <taxon>Eukaryota</taxon>
        <taxon>Sar</taxon>
        <taxon>Alveolata</taxon>
        <taxon>Colpodellida</taxon>
        <taxon>Chromeraceae</taxon>
        <taxon>Chromera</taxon>
    </lineage>
</organism>
<evidence type="ECO:0000256" key="3">
    <source>
        <dbReference type="PROSITE-ProRule" id="PRU10141"/>
    </source>
</evidence>
<dbReference type="PROSITE" id="PS00108">
    <property type="entry name" value="PROTEIN_KINASE_ST"/>
    <property type="match status" value="1"/>
</dbReference>
<dbReference type="GO" id="GO:0005524">
    <property type="term" value="F:ATP binding"/>
    <property type="evidence" value="ECO:0007669"/>
    <property type="project" value="UniProtKB-UniRule"/>
</dbReference>